<dbReference type="InterPro" id="IPR007029">
    <property type="entry name" value="YHS_dom"/>
</dbReference>
<dbReference type="Proteomes" id="UP000177723">
    <property type="component" value="Unassembled WGS sequence"/>
</dbReference>
<gene>
    <name evidence="2" type="ORF">A3F23_03545</name>
</gene>
<comment type="caution">
    <text evidence="2">The sequence shown here is derived from an EMBL/GenBank/DDBJ whole genome shotgun (WGS) entry which is preliminary data.</text>
</comment>
<evidence type="ECO:0000313" key="2">
    <source>
        <dbReference type="EMBL" id="OGF77344.1"/>
    </source>
</evidence>
<dbReference type="AlphaFoldDB" id="A0A1F5WP16"/>
<dbReference type="Gene3D" id="1.10.620.20">
    <property type="entry name" value="Ribonucleotide Reductase, subunit A"/>
    <property type="match status" value="1"/>
</dbReference>
<organism evidence="2 3">
    <name type="scientific">Candidatus Giovannonibacteria bacterium RIFCSPHIGHO2_12_FULL_43_15</name>
    <dbReference type="NCBI Taxonomy" id="1798341"/>
    <lineage>
        <taxon>Bacteria</taxon>
        <taxon>Candidatus Giovannoniibacteriota</taxon>
    </lineage>
</organism>
<dbReference type="EMBL" id="MFHT01000021">
    <property type="protein sequence ID" value="OGF77344.1"/>
    <property type="molecule type" value="Genomic_DNA"/>
</dbReference>
<dbReference type="InterPro" id="IPR009078">
    <property type="entry name" value="Ferritin-like_SF"/>
</dbReference>
<dbReference type="GO" id="GO:0016491">
    <property type="term" value="F:oxidoreductase activity"/>
    <property type="evidence" value="ECO:0007669"/>
    <property type="project" value="InterPro"/>
</dbReference>
<evidence type="ECO:0000259" key="1">
    <source>
        <dbReference type="SMART" id="SM00746"/>
    </source>
</evidence>
<proteinExistence type="predicted"/>
<dbReference type="InterPro" id="IPR012348">
    <property type="entry name" value="RNR-like"/>
</dbReference>
<feature type="domain" description="TRASH" evidence="1">
    <location>
        <begin position="20"/>
        <end position="55"/>
    </location>
</feature>
<name>A0A1F5WP16_9BACT</name>
<dbReference type="Pfam" id="PF04945">
    <property type="entry name" value="YHS"/>
    <property type="match status" value="1"/>
</dbReference>
<dbReference type="SMART" id="SM00746">
    <property type="entry name" value="TRASH"/>
    <property type="match status" value="1"/>
</dbReference>
<accession>A0A1F5WP16</accession>
<dbReference type="SUPFAM" id="SSF47240">
    <property type="entry name" value="Ferritin-like"/>
    <property type="match status" value="1"/>
</dbReference>
<evidence type="ECO:0000313" key="3">
    <source>
        <dbReference type="Proteomes" id="UP000177723"/>
    </source>
</evidence>
<dbReference type="InterPro" id="IPR011017">
    <property type="entry name" value="TRASH_dom"/>
</dbReference>
<sequence length="61" mass="7027">MFKSFFSKFKKDSIKKFSKDPVCGMRAGDEISSVYKGQTYAFCSGYCKEEFEKNPEAYIAK</sequence>
<protein>
    <recommendedName>
        <fullName evidence="1">TRASH domain-containing protein</fullName>
    </recommendedName>
</protein>
<reference evidence="2 3" key="1">
    <citation type="journal article" date="2016" name="Nat. Commun.">
        <title>Thousands of microbial genomes shed light on interconnected biogeochemical processes in an aquifer system.</title>
        <authorList>
            <person name="Anantharaman K."/>
            <person name="Brown C.T."/>
            <person name="Hug L.A."/>
            <person name="Sharon I."/>
            <person name="Castelle C.J."/>
            <person name="Probst A.J."/>
            <person name="Thomas B.C."/>
            <person name="Singh A."/>
            <person name="Wilkins M.J."/>
            <person name="Karaoz U."/>
            <person name="Brodie E.L."/>
            <person name="Williams K.H."/>
            <person name="Hubbard S.S."/>
            <person name="Banfield J.F."/>
        </authorList>
    </citation>
    <scope>NUCLEOTIDE SEQUENCE [LARGE SCALE GENOMIC DNA]</scope>
</reference>